<feature type="compositionally biased region" description="Low complexity" evidence="1">
    <location>
        <begin position="156"/>
        <end position="178"/>
    </location>
</feature>
<feature type="compositionally biased region" description="Basic and acidic residues" evidence="1">
    <location>
        <begin position="88"/>
        <end position="97"/>
    </location>
</feature>
<protein>
    <submittedName>
        <fullName evidence="2">Uncharacterized protein</fullName>
    </submittedName>
</protein>
<feature type="compositionally biased region" description="Low complexity" evidence="1">
    <location>
        <begin position="11"/>
        <end position="34"/>
    </location>
</feature>
<feature type="compositionally biased region" description="Basic and acidic residues" evidence="1">
    <location>
        <begin position="35"/>
        <end position="62"/>
    </location>
</feature>
<feature type="compositionally biased region" description="Polar residues" evidence="1">
    <location>
        <begin position="321"/>
        <end position="345"/>
    </location>
</feature>
<organism evidence="2 3">
    <name type="scientific">Orbilia javanica</name>
    <dbReference type="NCBI Taxonomy" id="47235"/>
    <lineage>
        <taxon>Eukaryota</taxon>
        <taxon>Fungi</taxon>
        <taxon>Dikarya</taxon>
        <taxon>Ascomycota</taxon>
        <taxon>Pezizomycotina</taxon>
        <taxon>Orbiliomycetes</taxon>
        <taxon>Orbiliales</taxon>
        <taxon>Orbiliaceae</taxon>
        <taxon>Orbilia</taxon>
    </lineage>
</organism>
<comment type="caution">
    <text evidence="2">The sequence shown here is derived from an EMBL/GenBank/DDBJ whole genome shotgun (WGS) entry which is preliminary data.</text>
</comment>
<feature type="compositionally biased region" description="Polar residues" evidence="1">
    <location>
        <begin position="402"/>
        <end position="414"/>
    </location>
</feature>
<reference evidence="2 3" key="1">
    <citation type="submission" date="2019-10" db="EMBL/GenBank/DDBJ databases">
        <authorList>
            <person name="Palmer J.M."/>
        </authorList>
    </citation>
    <scope>NUCLEOTIDE SEQUENCE [LARGE SCALE GENOMIC DNA]</scope>
    <source>
        <strain evidence="2 3">TWF718</strain>
    </source>
</reference>
<evidence type="ECO:0000313" key="2">
    <source>
        <dbReference type="EMBL" id="KAK6355781.1"/>
    </source>
</evidence>
<keyword evidence="3" id="KW-1185">Reference proteome</keyword>
<gene>
    <name evidence="2" type="ORF">TWF718_000163</name>
</gene>
<dbReference type="EMBL" id="JAVHNR010000001">
    <property type="protein sequence ID" value="KAK6355781.1"/>
    <property type="molecule type" value="Genomic_DNA"/>
</dbReference>
<accession>A0AAN8N416</accession>
<name>A0AAN8N416_9PEZI</name>
<evidence type="ECO:0000313" key="3">
    <source>
        <dbReference type="Proteomes" id="UP001313282"/>
    </source>
</evidence>
<feature type="region of interest" description="Disordered" evidence="1">
    <location>
        <begin position="1"/>
        <end position="74"/>
    </location>
</feature>
<feature type="compositionally biased region" description="Low complexity" evidence="1">
    <location>
        <begin position="124"/>
        <end position="137"/>
    </location>
</feature>
<feature type="compositionally biased region" description="Polar residues" evidence="1">
    <location>
        <begin position="275"/>
        <end position="308"/>
    </location>
</feature>
<proteinExistence type="predicted"/>
<evidence type="ECO:0000256" key="1">
    <source>
        <dbReference type="SAM" id="MobiDB-lite"/>
    </source>
</evidence>
<dbReference type="AlphaFoldDB" id="A0AAN8N416"/>
<feature type="compositionally biased region" description="Polar residues" evidence="1">
    <location>
        <begin position="179"/>
        <end position="196"/>
    </location>
</feature>
<sequence length="426" mass="45472">MPRVTVNVDISSSKSSKPGVPTSSSSKSTTPSNKTRSELTDEMKKLYKGSEKFSIENIPERRGRGRAPFSQDTMANLRQRLDRIEEINNDLLAKEHSNTSTLSSRERETGALPGPSRENRHQKSSSSSRDPRQQSQSHKPSAIEGSSFSRPPQHYSSSSQTQASKTASAANHAQQSSAGNHSSQVPKNEYSHSSARVGNKAGSDWGSSKINGGAPKTYGGHDNRKAYDNYNSEEYDNNAGEGHGNEEYGSVNEYRSAEGYPTNGSKVPSRPPPTHSSNLRKPSNYSSRFGSVTPSDNGQYGSAQNHPPGSSKVGSKINPPHGQSSSAKIPGRTSSSQTNSGSWASLQIPAPSPSRIQGSKASNLPAPPGSVTGSRKNSKLYGGENAFGVIDSRQRGDPYGNANGSKQSTNSNSYKPVIPADDTGSW</sequence>
<feature type="region of interest" description="Disordered" evidence="1">
    <location>
        <begin position="88"/>
        <end position="426"/>
    </location>
</feature>
<dbReference type="Proteomes" id="UP001313282">
    <property type="component" value="Unassembled WGS sequence"/>
</dbReference>